<proteinExistence type="predicted"/>
<accession>A0A833P9K8</accession>
<protein>
    <submittedName>
        <fullName evidence="1">Uncharacterized protein</fullName>
    </submittedName>
</protein>
<organism evidence="1 2">
    <name type="scientific">Acinetobacter bereziniae</name>
    <name type="common">Acinetobacter genomosp. 10</name>
    <dbReference type="NCBI Taxonomy" id="106648"/>
    <lineage>
        <taxon>Bacteria</taxon>
        <taxon>Pseudomonadati</taxon>
        <taxon>Pseudomonadota</taxon>
        <taxon>Gammaproteobacteria</taxon>
        <taxon>Moraxellales</taxon>
        <taxon>Moraxellaceae</taxon>
        <taxon>Acinetobacter</taxon>
    </lineage>
</organism>
<evidence type="ECO:0000313" key="1">
    <source>
        <dbReference type="EMBL" id="KAF1010606.1"/>
    </source>
</evidence>
<dbReference type="EMBL" id="WNDP01000315">
    <property type="protein sequence ID" value="KAF1010606.1"/>
    <property type="molecule type" value="Genomic_DNA"/>
</dbReference>
<comment type="caution">
    <text evidence="1">The sequence shown here is derived from an EMBL/GenBank/DDBJ whole genome shotgun (WGS) entry which is preliminary data.</text>
</comment>
<dbReference type="AlphaFoldDB" id="A0A833P9K8"/>
<name>A0A833P9K8_ACIBZ</name>
<gene>
    <name evidence="1" type="ORF">GAK29_05044</name>
</gene>
<evidence type="ECO:0000313" key="2">
    <source>
        <dbReference type="Proteomes" id="UP000490535"/>
    </source>
</evidence>
<dbReference type="Proteomes" id="UP000490535">
    <property type="component" value="Unassembled WGS sequence"/>
</dbReference>
<reference evidence="2" key="1">
    <citation type="journal article" date="2020" name="MBio">
        <title>Horizontal gene transfer to a defensive symbiont with a reduced genome amongst a multipartite beetle microbiome.</title>
        <authorList>
            <person name="Waterworth S.C."/>
            <person name="Florez L.V."/>
            <person name="Rees E.R."/>
            <person name="Hertweck C."/>
            <person name="Kaltenpoth M."/>
            <person name="Kwan J.C."/>
        </authorList>
    </citation>
    <scope>NUCLEOTIDE SEQUENCE [LARGE SCALE GENOMIC DNA]</scope>
</reference>
<sequence>MLSLRQTWYGSGYAWRYSFQIKNNSKVGVRLEHIFIPLNQNNVYVVFSENPTVIMLDEKHNGVCLSANLSPVETYYLSSEFDANDLILAEDNSFITFEN</sequence>